<dbReference type="PIRSF" id="PIRSF005355">
    <property type="entry name" value="UBIAD1"/>
    <property type="match status" value="1"/>
</dbReference>
<name>A0A7U8GSB0_NEPCE</name>
<feature type="transmembrane region" description="Helical" evidence="6">
    <location>
        <begin position="261"/>
        <end position="279"/>
    </location>
</feature>
<evidence type="ECO:0000256" key="2">
    <source>
        <dbReference type="ARBA" id="ARBA00022679"/>
    </source>
</evidence>
<feature type="transmembrane region" description="Helical" evidence="6">
    <location>
        <begin position="81"/>
        <end position="100"/>
    </location>
</feature>
<evidence type="ECO:0000313" key="8">
    <source>
        <dbReference type="Proteomes" id="UP000002171"/>
    </source>
</evidence>
<keyword evidence="3 6" id="KW-0812">Transmembrane</keyword>
<dbReference type="PANTHER" id="PTHR13929:SF0">
    <property type="entry name" value="UBIA PRENYLTRANSFERASE DOMAIN-CONTAINING PROTEIN 1"/>
    <property type="match status" value="1"/>
</dbReference>
<keyword evidence="5 6" id="KW-0472">Membrane</keyword>
<keyword evidence="8" id="KW-1185">Reference proteome</keyword>
<feature type="transmembrane region" description="Helical" evidence="6">
    <location>
        <begin position="160"/>
        <end position="179"/>
    </location>
</feature>
<organism evidence="7 8">
    <name type="scientific">Neptuniibacter caesariensis</name>
    <dbReference type="NCBI Taxonomy" id="207954"/>
    <lineage>
        <taxon>Bacteria</taxon>
        <taxon>Pseudomonadati</taxon>
        <taxon>Pseudomonadota</taxon>
        <taxon>Gammaproteobacteria</taxon>
        <taxon>Oceanospirillales</taxon>
        <taxon>Oceanospirillaceae</taxon>
        <taxon>Neptuniibacter</taxon>
    </lineage>
</organism>
<dbReference type="Pfam" id="PF01040">
    <property type="entry name" value="UbiA"/>
    <property type="match status" value="1"/>
</dbReference>
<comment type="caution">
    <text evidence="7">The sequence shown here is derived from an EMBL/GenBank/DDBJ whole genome shotgun (WGS) entry which is preliminary data.</text>
</comment>
<sequence>MSADRYLFKRALRPFSFSVALVVCGTGILAAYRAGYSDGFLASLILIAGLALQAGVNLINDYSDLESVKSDLIAVSRIRRNFLLGNGCFLLAAGIGLYLILSSGPALLWISLIGILGALGYTLEPINYKRRGLAVFLVFWLMGVLMVTGAYYVFAADVTLTVFLLSLPVSLFTSLLLLSNEIRDYESDRDDGIKTLTVRIGLRAGTILYCVSLFAIYLISFGLSIMDILPMAFWVFLSFPLALFPLKFISKPAQMRTPVTPATGLAFMGFGAVYCSAFLF</sequence>
<dbReference type="InterPro" id="IPR000537">
    <property type="entry name" value="UbiA_prenyltransferase"/>
</dbReference>
<evidence type="ECO:0000256" key="1">
    <source>
        <dbReference type="ARBA" id="ARBA00004141"/>
    </source>
</evidence>
<dbReference type="RefSeq" id="WP_007022381.1">
    <property type="nucleotide sequence ID" value="NZ_CH724127.1"/>
</dbReference>
<evidence type="ECO:0000256" key="5">
    <source>
        <dbReference type="ARBA" id="ARBA00023136"/>
    </source>
</evidence>
<dbReference type="OrthoDB" id="9767568at2"/>
<dbReference type="PANTHER" id="PTHR13929">
    <property type="entry name" value="1,4-DIHYDROXY-2-NAPHTHOATE OCTAPRENYLTRANSFERASE"/>
    <property type="match status" value="1"/>
</dbReference>
<reference evidence="7 8" key="1">
    <citation type="submission" date="2006-02" db="EMBL/GenBank/DDBJ databases">
        <authorList>
            <person name="Pinhassi J."/>
            <person name="Pedros-Alio C."/>
            <person name="Ferriera S."/>
            <person name="Johnson J."/>
            <person name="Kravitz S."/>
            <person name="Halpern A."/>
            <person name="Remington K."/>
            <person name="Beeson K."/>
            <person name="Tran B."/>
            <person name="Rogers Y.-H."/>
            <person name="Friedman R."/>
            <person name="Venter J.C."/>
        </authorList>
    </citation>
    <scope>NUCLEOTIDE SEQUENCE [LARGE SCALE GENOMIC DNA]</scope>
    <source>
        <strain evidence="7 8">MED92</strain>
    </source>
</reference>
<proteinExistence type="predicted"/>
<dbReference type="EMBL" id="AAOW01000012">
    <property type="protein sequence ID" value="EAR60895.1"/>
    <property type="molecule type" value="Genomic_DNA"/>
</dbReference>
<feature type="transmembrane region" description="Helical" evidence="6">
    <location>
        <begin position="135"/>
        <end position="154"/>
    </location>
</feature>
<protein>
    <submittedName>
        <fullName evidence="7">1,4-dihydroxy-2-naphthoate octaprenyltransferase, putative</fullName>
    </submittedName>
</protein>
<dbReference type="GO" id="GO:0009234">
    <property type="term" value="P:menaquinone biosynthetic process"/>
    <property type="evidence" value="ECO:0007669"/>
    <property type="project" value="TreeGrafter"/>
</dbReference>
<gene>
    <name evidence="7" type="ORF">MED92_01811</name>
</gene>
<dbReference type="GO" id="GO:0004659">
    <property type="term" value="F:prenyltransferase activity"/>
    <property type="evidence" value="ECO:0007669"/>
    <property type="project" value="InterPro"/>
</dbReference>
<feature type="transmembrane region" description="Helical" evidence="6">
    <location>
        <begin position="106"/>
        <end position="123"/>
    </location>
</feature>
<dbReference type="GO" id="GO:0042371">
    <property type="term" value="P:vitamin K biosynthetic process"/>
    <property type="evidence" value="ECO:0007669"/>
    <property type="project" value="TreeGrafter"/>
</dbReference>
<evidence type="ECO:0000256" key="3">
    <source>
        <dbReference type="ARBA" id="ARBA00022692"/>
    </source>
</evidence>
<keyword evidence="2 7" id="KW-0808">Transferase</keyword>
<evidence type="ECO:0000256" key="6">
    <source>
        <dbReference type="SAM" id="Phobius"/>
    </source>
</evidence>
<dbReference type="InterPro" id="IPR026046">
    <property type="entry name" value="UBIAD1"/>
</dbReference>
<dbReference type="AlphaFoldDB" id="A0A7U8GSB0"/>
<accession>A0A7U8GSB0</accession>
<feature type="transmembrane region" description="Helical" evidence="6">
    <location>
        <begin position="231"/>
        <end position="249"/>
    </location>
</feature>
<dbReference type="GO" id="GO:0016020">
    <property type="term" value="C:membrane"/>
    <property type="evidence" value="ECO:0007669"/>
    <property type="project" value="UniProtKB-SubCell"/>
</dbReference>
<feature type="transmembrane region" description="Helical" evidence="6">
    <location>
        <begin position="40"/>
        <end position="60"/>
    </location>
</feature>
<feature type="transmembrane region" description="Helical" evidence="6">
    <location>
        <begin position="200"/>
        <end position="225"/>
    </location>
</feature>
<comment type="subcellular location">
    <subcellularLocation>
        <location evidence="1">Membrane</location>
        <topology evidence="1">Multi-pass membrane protein</topology>
    </subcellularLocation>
</comment>
<dbReference type="CDD" id="cd13962">
    <property type="entry name" value="PT_UbiA_UBIAD1"/>
    <property type="match status" value="1"/>
</dbReference>
<feature type="transmembrane region" description="Helical" evidence="6">
    <location>
        <begin position="12"/>
        <end position="34"/>
    </location>
</feature>
<dbReference type="Proteomes" id="UP000002171">
    <property type="component" value="Unassembled WGS sequence"/>
</dbReference>
<evidence type="ECO:0000313" key="7">
    <source>
        <dbReference type="EMBL" id="EAR60895.1"/>
    </source>
</evidence>
<evidence type="ECO:0000256" key="4">
    <source>
        <dbReference type="ARBA" id="ARBA00022989"/>
    </source>
</evidence>
<keyword evidence="4 6" id="KW-1133">Transmembrane helix</keyword>